<dbReference type="EMBL" id="QGGH01000011">
    <property type="protein sequence ID" value="PWJ88350.1"/>
    <property type="molecule type" value="Genomic_DNA"/>
</dbReference>
<dbReference type="Proteomes" id="UP000245631">
    <property type="component" value="Unassembled WGS sequence"/>
</dbReference>
<proteinExistence type="predicted"/>
<accession>A0A8E2WAQ0</accession>
<dbReference type="InterPro" id="IPR011740">
    <property type="entry name" value="DUF2460"/>
</dbReference>
<dbReference type="Pfam" id="PF09343">
    <property type="entry name" value="DUF2460"/>
    <property type="match status" value="1"/>
</dbReference>
<gene>
    <name evidence="2" type="ORF">C8D77_11172</name>
</gene>
<evidence type="ECO:0000313" key="3">
    <source>
        <dbReference type="Proteomes" id="UP000245631"/>
    </source>
</evidence>
<organism evidence="2 3">
    <name type="scientific">Rhizobium loti</name>
    <name type="common">Mesorhizobium loti</name>
    <dbReference type="NCBI Taxonomy" id="381"/>
    <lineage>
        <taxon>Bacteria</taxon>
        <taxon>Pseudomonadati</taxon>
        <taxon>Pseudomonadota</taxon>
        <taxon>Alphaproteobacteria</taxon>
        <taxon>Hyphomicrobiales</taxon>
        <taxon>Phyllobacteriaceae</taxon>
        <taxon>Mesorhizobium</taxon>
    </lineage>
</organism>
<reference evidence="2 3" key="1">
    <citation type="submission" date="2018-05" db="EMBL/GenBank/DDBJ databases">
        <title>Genomic Encyclopedia of Type Strains, Phase IV (KMG-IV): sequencing the most valuable type-strain genomes for metagenomic binning, comparative biology and taxonomic classification.</title>
        <authorList>
            <person name="Goeker M."/>
        </authorList>
    </citation>
    <scope>NUCLEOTIDE SEQUENCE [LARGE SCALE GENOMIC DNA]</scope>
    <source>
        <strain evidence="2 3">DSM 2626</strain>
    </source>
</reference>
<protein>
    <submittedName>
        <fullName evidence="2">Uncharacterized protein (TIGR02217 family)</fullName>
    </submittedName>
</protein>
<feature type="domain" description="DUF2460" evidence="1">
    <location>
        <begin position="7"/>
        <end position="181"/>
    </location>
</feature>
<dbReference type="GeneID" id="61054853"/>
<evidence type="ECO:0000313" key="2">
    <source>
        <dbReference type="EMBL" id="PWJ88350.1"/>
    </source>
</evidence>
<sequence>MVDNLIMPDDISIGFKGGPRFYTDKVVSVNRQKTRLPNTTIAEHAYTWAIVDAPAEMVEALRSFFYDRRGDLKPFLMRDWTNYRLVDEPFGIGDDETTAFQITKTESAGSNPYYRVIRHIRAGTLVVKVDGVEQDLGVDYTVNATGLVTFTAPLEYDAVPTATGFFDVPVAFEGDVFDASVPYLSPDILSVDGLQCVEDIP</sequence>
<dbReference type="AlphaFoldDB" id="A0A8E2WAQ0"/>
<name>A0A8E2WAQ0_RHILI</name>
<comment type="caution">
    <text evidence="2">The sequence shown here is derived from an EMBL/GenBank/DDBJ whole genome shotgun (WGS) entry which is preliminary data.</text>
</comment>
<evidence type="ECO:0000259" key="1">
    <source>
        <dbReference type="Pfam" id="PF09343"/>
    </source>
</evidence>
<dbReference type="RefSeq" id="WP_170136833.1">
    <property type="nucleotide sequence ID" value="NZ_QGGH01000011.1"/>
</dbReference>